<name>A0A1Y5PY70_9SPHN</name>
<organism evidence="2">
    <name type="scientific">uncultured Sphingopyxis sp</name>
    <dbReference type="NCBI Taxonomy" id="310581"/>
    <lineage>
        <taxon>Bacteria</taxon>
        <taxon>Pseudomonadati</taxon>
        <taxon>Pseudomonadota</taxon>
        <taxon>Alphaproteobacteria</taxon>
        <taxon>Sphingomonadales</taxon>
        <taxon>Sphingomonadaceae</taxon>
        <taxon>Sphingopyxis</taxon>
        <taxon>environmental samples</taxon>
    </lineage>
</organism>
<dbReference type="AlphaFoldDB" id="A0A1Y5PY70"/>
<gene>
    <name evidence="2" type="ORF">SPPYR_3814</name>
</gene>
<feature type="compositionally biased region" description="Polar residues" evidence="1">
    <location>
        <begin position="24"/>
        <end position="36"/>
    </location>
</feature>
<evidence type="ECO:0000313" key="2">
    <source>
        <dbReference type="EMBL" id="SBV34929.1"/>
    </source>
</evidence>
<accession>A0A1Y5PY70</accession>
<reference evidence="2" key="1">
    <citation type="submission" date="2016-03" db="EMBL/GenBank/DDBJ databases">
        <authorList>
            <person name="Ploux O."/>
        </authorList>
    </citation>
    <scope>NUCLEOTIDE SEQUENCE</scope>
    <source>
        <strain evidence="2">UC10</strain>
    </source>
</reference>
<sequence>MSKVAAYHSIKPGTRVHHNDNKCTEGNNIESYNRRSGTGGHPLCDHCKRL</sequence>
<evidence type="ECO:0000256" key="1">
    <source>
        <dbReference type="SAM" id="MobiDB-lite"/>
    </source>
</evidence>
<feature type="region of interest" description="Disordered" evidence="1">
    <location>
        <begin position="1"/>
        <end position="41"/>
    </location>
</feature>
<protein>
    <submittedName>
        <fullName evidence="2">Uncharacterized protein</fullName>
    </submittedName>
</protein>
<dbReference type="EMBL" id="LT598653">
    <property type="protein sequence ID" value="SBV34929.1"/>
    <property type="molecule type" value="Genomic_DNA"/>
</dbReference>
<proteinExistence type="predicted"/>
<dbReference type="KEGG" id="sphu:SPPYR_3814"/>